<gene>
    <name evidence="13" type="ORF">C3L33_17178</name>
</gene>
<keyword evidence="10" id="KW-0472">Membrane</keyword>
<evidence type="ECO:0000256" key="5">
    <source>
        <dbReference type="ARBA" id="ARBA00022957"/>
    </source>
</evidence>
<evidence type="ECO:0000256" key="6">
    <source>
        <dbReference type="ARBA" id="ARBA00022967"/>
    </source>
</evidence>
<evidence type="ECO:0000256" key="4">
    <source>
        <dbReference type="ARBA" id="ARBA00022857"/>
    </source>
</evidence>
<evidence type="ECO:0000256" key="10">
    <source>
        <dbReference type="ARBA" id="ARBA00023136"/>
    </source>
</evidence>
<dbReference type="GO" id="GO:0016655">
    <property type="term" value="F:oxidoreductase activity, acting on NAD(P)H, quinone or similar compound as acceptor"/>
    <property type="evidence" value="ECO:0007669"/>
    <property type="project" value="InterPro"/>
</dbReference>
<dbReference type="OrthoDB" id="2016985at2759"/>
<evidence type="ECO:0000256" key="1">
    <source>
        <dbReference type="ARBA" id="ARBA00004141"/>
    </source>
</evidence>
<dbReference type="GO" id="GO:0016020">
    <property type="term" value="C:membrane"/>
    <property type="evidence" value="ECO:0007669"/>
    <property type="project" value="UniProtKB-SubCell"/>
</dbReference>
<comment type="subcellular location">
    <subcellularLocation>
        <location evidence="1">Membrane</location>
        <topology evidence="1">Multi-pass membrane protein</topology>
    </subcellularLocation>
</comment>
<reference evidence="13 14" key="1">
    <citation type="journal article" date="2019" name="Genome Biol. Evol.">
        <title>The Rhododendron genome and chromosomal organization provide insight into shared whole-genome duplications across the heath family (Ericaceae).</title>
        <authorList>
            <person name="Soza V.L."/>
            <person name="Lindsley D."/>
            <person name="Waalkes A."/>
            <person name="Ramage E."/>
            <person name="Patwardhan R.P."/>
            <person name="Burton J.N."/>
            <person name="Adey A."/>
            <person name="Kumar A."/>
            <person name="Qiu R."/>
            <person name="Shendure J."/>
            <person name="Hall B."/>
        </authorList>
    </citation>
    <scope>NUCLEOTIDE SEQUENCE [LARGE SCALE GENOMIC DNA]</scope>
    <source>
        <strain evidence="13">RSF 1966-606</strain>
    </source>
</reference>
<keyword evidence="3" id="KW-0874">Quinone</keyword>
<keyword evidence="9" id="KW-0793">Thylakoid</keyword>
<keyword evidence="2" id="KW-0812">Transmembrane</keyword>
<evidence type="ECO:0000313" key="13">
    <source>
        <dbReference type="EMBL" id="KAE9450921.1"/>
    </source>
</evidence>
<feature type="non-terminal residue" evidence="13">
    <location>
        <position position="1"/>
    </location>
</feature>
<dbReference type="InterPro" id="IPR019654">
    <property type="entry name" value="NADH-quinone_OxRdatse_su_L"/>
</dbReference>
<evidence type="ECO:0000313" key="14">
    <source>
        <dbReference type="Proteomes" id="UP000428333"/>
    </source>
</evidence>
<keyword evidence="8" id="KW-0520">NAD</keyword>
<organism evidence="13 14">
    <name type="scientific">Rhododendron williamsianum</name>
    <dbReference type="NCBI Taxonomy" id="262921"/>
    <lineage>
        <taxon>Eukaryota</taxon>
        <taxon>Viridiplantae</taxon>
        <taxon>Streptophyta</taxon>
        <taxon>Embryophyta</taxon>
        <taxon>Tracheophyta</taxon>
        <taxon>Spermatophyta</taxon>
        <taxon>Magnoliopsida</taxon>
        <taxon>eudicotyledons</taxon>
        <taxon>Gunneridae</taxon>
        <taxon>Pentapetalae</taxon>
        <taxon>asterids</taxon>
        <taxon>Ericales</taxon>
        <taxon>Ericaceae</taxon>
        <taxon>Ericoideae</taxon>
        <taxon>Rhodoreae</taxon>
        <taxon>Rhododendron</taxon>
    </lineage>
</organism>
<comment type="catalytic activity">
    <reaction evidence="11">
        <text>a plastoquinone + NADPH + (n+1) H(+)(in) = a plastoquinol + NADP(+) + n H(+)(out)</text>
        <dbReference type="Rhea" id="RHEA:42612"/>
        <dbReference type="Rhea" id="RHEA-COMP:9561"/>
        <dbReference type="Rhea" id="RHEA-COMP:9562"/>
        <dbReference type="ChEBI" id="CHEBI:15378"/>
        <dbReference type="ChEBI" id="CHEBI:17757"/>
        <dbReference type="ChEBI" id="CHEBI:57783"/>
        <dbReference type="ChEBI" id="CHEBI:58349"/>
        <dbReference type="ChEBI" id="CHEBI:62192"/>
    </reaction>
</comment>
<comment type="caution">
    <text evidence="13">The sequence shown here is derived from an EMBL/GenBank/DDBJ whole genome shotgun (WGS) entry which is preliminary data.</text>
</comment>
<dbReference type="AlphaFoldDB" id="A0A6A4L583"/>
<keyword evidence="14" id="KW-1185">Reference proteome</keyword>
<accession>A0A6A4L583</accession>
<proteinExistence type="predicted"/>
<sequence>MNLSVAKNGQQPLLANSQTTSVLKIHLWLSKLELFSALFSDCFLEFRLQPIILNWLRIRWYRRKLLETYVQFMLVFMFFPG</sequence>
<dbReference type="EMBL" id="QEFC01002739">
    <property type="protein sequence ID" value="KAE9450921.1"/>
    <property type="molecule type" value="Genomic_DNA"/>
</dbReference>
<comment type="catalytic activity">
    <reaction evidence="12">
        <text>a plastoquinone + NADH + (n+1) H(+)(in) = a plastoquinol + NAD(+) + n H(+)(out)</text>
        <dbReference type="Rhea" id="RHEA:42608"/>
        <dbReference type="Rhea" id="RHEA-COMP:9561"/>
        <dbReference type="Rhea" id="RHEA-COMP:9562"/>
        <dbReference type="ChEBI" id="CHEBI:15378"/>
        <dbReference type="ChEBI" id="CHEBI:17757"/>
        <dbReference type="ChEBI" id="CHEBI:57540"/>
        <dbReference type="ChEBI" id="CHEBI:57945"/>
        <dbReference type="ChEBI" id="CHEBI:62192"/>
    </reaction>
</comment>
<evidence type="ECO:0000256" key="2">
    <source>
        <dbReference type="ARBA" id="ARBA00022692"/>
    </source>
</evidence>
<dbReference type="PANTHER" id="PTHR36727">
    <property type="entry name" value="NAD(P)H-QUINONE OXIDOREDUCTASE SUBUNIT L, CHLOROPLASTIC"/>
    <property type="match status" value="1"/>
</dbReference>
<name>A0A6A4L583_9ERIC</name>
<keyword evidence="4" id="KW-0521">NADP</keyword>
<dbReference type="GO" id="GO:0048038">
    <property type="term" value="F:quinone binding"/>
    <property type="evidence" value="ECO:0007669"/>
    <property type="project" value="UniProtKB-KW"/>
</dbReference>
<evidence type="ECO:0000256" key="9">
    <source>
        <dbReference type="ARBA" id="ARBA00023078"/>
    </source>
</evidence>
<dbReference type="Proteomes" id="UP000428333">
    <property type="component" value="Linkage Group LG10"/>
</dbReference>
<evidence type="ECO:0000256" key="8">
    <source>
        <dbReference type="ARBA" id="ARBA00023027"/>
    </source>
</evidence>
<evidence type="ECO:0000256" key="7">
    <source>
        <dbReference type="ARBA" id="ARBA00022989"/>
    </source>
</evidence>
<keyword evidence="7" id="KW-1133">Transmembrane helix</keyword>
<protein>
    <submittedName>
        <fullName evidence="13">Uncharacterized protein</fullName>
    </submittedName>
</protein>
<evidence type="ECO:0000256" key="3">
    <source>
        <dbReference type="ARBA" id="ARBA00022719"/>
    </source>
</evidence>
<keyword evidence="6" id="KW-1278">Translocase</keyword>
<keyword evidence="5" id="KW-0618">Plastoquinone</keyword>
<dbReference type="PANTHER" id="PTHR36727:SF2">
    <property type="entry name" value="NAD(P)H-QUINONE OXIDOREDUCTASE SUBUNIT L, CHLOROPLASTIC"/>
    <property type="match status" value="1"/>
</dbReference>
<evidence type="ECO:0000256" key="12">
    <source>
        <dbReference type="ARBA" id="ARBA00048026"/>
    </source>
</evidence>
<evidence type="ECO:0000256" key="11">
    <source>
        <dbReference type="ARBA" id="ARBA00047726"/>
    </source>
</evidence>
<dbReference type="Pfam" id="PF10716">
    <property type="entry name" value="NdhL"/>
    <property type="match status" value="1"/>
</dbReference>